<proteinExistence type="predicted"/>
<dbReference type="PANTHER" id="PTHR47642:SF5">
    <property type="entry name" value="ATP-DEPENDENT DNA HELICASE"/>
    <property type="match status" value="1"/>
</dbReference>
<dbReference type="OrthoDB" id="2447506at2759"/>
<dbReference type="Proteomes" id="UP000789396">
    <property type="component" value="Unassembled WGS sequence"/>
</dbReference>
<accession>A0A9N8Z669</accession>
<comment type="caution">
    <text evidence="1">The sequence shown here is derived from an EMBL/GenBank/DDBJ whole genome shotgun (WGS) entry which is preliminary data.</text>
</comment>
<evidence type="ECO:0000313" key="1">
    <source>
        <dbReference type="EMBL" id="CAG8468433.1"/>
    </source>
</evidence>
<protein>
    <submittedName>
        <fullName evidence="1">386_t:CDS:1</fullName>
    </submittedName>
</protein>
<name>A0A9N8Z669_9GLOM</name>
<dbReference type="InterPro" id="IPR051055">
    <property type="entry name" value="PIF1_helicase"/>
</dbReference>
<dbReference type="PANTHER" id="PTHR47642">
    <property type="entry name" value="ATP-DEPENDENT DNA HELICASE"/>
    <property type="match status" value="1"/>
</dbReference>
<evidence type="ECO:0000313" key="2">
    <source>
        <dbReference type="Proteomes" id="UP000789396"/>
    </source>
</evidence>
<keyword evidence="2" id="KW-1185">Reference proteome</keyword>
<organism evidence="1 2">
    <name type="scientific">Racocetra fulgida</name>
    <dbReference type="NCBI Taxonomy" id="60492"/>
    <lineage>
        <taxon>Eukaryota</taxon>
        <taxon>Fungi</taxon>
        <taxon>Fungi incertae sedis</taxon>
        <taxon>Mucoromycota</taxon>
        <taxon>Glomeromycotina</taxon>
        <taxon>Glomeromycetes</taxon>
        <taxon>Diversisporales</taxon>
        <taxon>Gigasporaceae</taxon>
        <taxon>Racocetra</taxon>
    </lineage>
</organism>
<sequence length="678" mass="78364">MPLNVNENPLHSISLHTTLQSDSTPTSFPPWQPSRALSHLNNCFQKEILYMFPCVPCSHCSILMLPNQAMWVEFNINESYDLLRAFPLLSLTKHPSKMNHVAVYASCKTTAKHRSAPTVAPIPDELNNVPMYHRWWLSPIHLSCSLGRAESSNQFTHYRHLTGDFGLSRNIRALYLYFAFLDKSISALIENNIIRADLPDPVSEPILYNLVYTHQIHQCCPDKCNGPPLPGEQCNKKFPAPLSHYTYLNPSSLRYTYRRTKEEDRWVVPNHAPTLLLWQGHCNFQYVSSKSFAKYMTKYITKPEQPGLFELREHNAYRSHILAQRLGSMELIILLLGYKICCSSIAVQYLPSSPPNMRAKSIKPIYLLENNESNPYWNDAINKYFSSESYFYQQLLTLMPWRNEQELLGQYPNYRAYYQAKFPEQYAREIQYVHQSSRTQFLRFSYNYRRIIDHIVNDMPQNITLIIRKQLESLIRYTSSVPRNSLLETPTDQYTVFNILTSAWEKIKNLSLCSPTDTTHIVGFRAMADEINKLACLSFPSISQEFEPIISTAIDHINGEEYDPTENNRVFRHQTNLPPTLILQQDVAFPTTQTIISATIKKTTKHFHINGTPASRHQFPLQNAFALTVHKTQADDQMFAYGQSYVAFSRAPSWDSLNILSFELNAIRTDPAVTIEYQ</sequence>
<reference evidence="1" key="1">
    <citation type="submission" date="2021-06" db="EMBL/GenBank/DDBJ databases">
        <authorList>
            <person name="Kallberg Y."/>
            <person name="Tangrot J."/>
            <person name="Rosling A."/>
        </authorList>
    </citation>
    <scope>NUCLEOTIDE SEQUENCE</scope>
    <source>
        <strain evidence="1">IN212</strain>
    </source>
</reference>
<gene>
    <name evidence="1" type="ORF">RFULGI_LOCUS1005</name>
</gene>
<dbReference type="EMBL" id="CAJVPZ010000535">
    <property type="protein sequence ID" value="CAG8468433.1"/>
    <property type="molecule type" value="Genomic_DNA"/>
</dbReference>
<dbReference type="AlphaFoldDB" id="A0A9N8Z669"/>